<name>X0XPK9_9ZZZZ</name>
<feature type="non-terminal residue" evidence="2">
    <location>
        <position position="262"/>
    </location>
</feature>
<dbReference type="EMBL" id="BARS01030921">
    <property type="protein sequence ID" value="GAG26891.1"/>
    <property type="molecule type" value="Genomic_DNA"/>
</dbReference>
<dbReference type="Pfam" id="PF17179">
    <property type="entry name" value="Fer4_22"/>
    <property type="match status" value="1"/>
</dbReference>
<protein>
    <recommendedName>
        <fullName evidence="1">4Fe-4S ferredoxin-type domain-containing protein</fullName>
    </recommendedName>
</protein>
<reference evidence="2" key="1">
    <citation type="journal article" date="2014" name="Front. Microbiol.">
        <title>High frequency of phylogenetically diverse reductive dehalogenase-homologous genes in deep subseafloor sedimentary metagenomes.</title>
        <authorList>
            <person name="Kawai M."/>
            <person name="Futagami T."/>
            <person name="Toyoda A."/>
            <person name="Takaki Y."/>
            <person name="Nishi S."/>
            <person name="Hori S."/>
            <person name="Arai W."/>
            <person name="Tsubouchi T."/>
            <person name="Morono Y."/>
            <person name="Uchiyama I."/>
            <person name="Ito T."/>
            <person name="Fujiyama A."/>
            <person name="Inagaki F."/>
            <person name="Takami H."/>
        </authorList>
    </citation>
    <scope>NUCLEOTIDE SEQUENCE</scope>
    <source>
        <strain evidence="2">Expedition CK06-06</strain>
    </source>
</reference>
<comment type="caution">
    <text evidence="2">The sequence shown here is derived from an EMBL/GenBank/DDBJ whole genome shotgun (WGS) entry which is preliminary data.</text>
</comment>
<dbReference type="PANTHER" id="PTHR40447">
    <property type="entry name" value="ANAEROBIC SULFITE REDUCTASE SUBUNIT A"/>
    <property type="match status" value="1"/>
</dbReference>
<sequence length="262" mass="29365">FPDFLNGLTDSYRLYGPVRQAGMVNFVPIRDTTDIDLSFQNTRLSPKSLFLPQSERMFEYSLDPARDDAHILKEVPRDYSPRAVIGVRPCDAKAFKLLDVNFDTQEYRDPWWVRAREATTLVGLGCTTPCSTCFCTSVGGGPFDEDGLDVLLVDTGEAFLAKVLTEKGENLFDAAKTIEPADEELVQKALAIEQEAASKIVSRVDTSRLGELDTFALYEADFWEEVHFACINCGVCTYVCPTCWCFDIQDETHGRAGDRIRN</sequence>
<evidence type="ECO:0000259" key="1">
    <source>
        <dbReference type="PROSITE" id="PS51379"/>
    </source>
</evidence>
<organism evidence="2">
    <name type="scientific">marine sediment metagenome</name>
    <dbReference type="NCBI Taxonomy" id="412755"/>
    <lineage>
        <taxon>unclassified sequences</taxon>
        <taxon>metagenomes</taxon>
        <taxon>ecological metagenomes</taxon>
    </lineage>
</organism>
<proteinExistence type="predicted"/>
<gene>
    <name evidence="2" type="ORF">S01H1_48159</name>
</gene>
<dbReference type="InterPro" id="IPR017896">
    <property type="entry name" value="4Fe4S_Fe-S-bd"/>
</dbReference>
<feature type="domain" description="4Fe-4S ferredoxin-type" evidence="1">
    <location>
        <begin position="219"/>
        <end position="251"/>
    </location>
</feature>
<dbReference type="PANTHER" id="PTHR40447:SF1">
    <property type="entry name" value="ANAEROBIC SULFITE REDUCTASE SUBUNIT A"/>
    <property type="match status" value="1"/>
</dbReference>
<dbReference type="SUPFAM" id="SSF46548">
    <property type="entry name" value="alpha-helical ferredoxin"/>
    <property type="match status" value="1"/>
</dbReference>
<dbReference type="PROSITE" id="PS51379">
    <property type="entry name" value="4FE4S_FER_2"/>
    <property type="match status" value="1"/>
</dbReference>
<dbReference type="PROSITE" id="PS00198">
    <property type="entry name" value="4FE4S_FER_1"/>
    <property type="match status" value="1"/>
</dbReference>
<dbReference type="InterPro" id="IPR017900">
    <property type="entry name" value="4Fe4S_Fe_S_CS"/>
</dbReference>
<dbReference type="AlphaFoldDB" id="X0XPK9"/>
<feature type="non-terminal residue" evidence="2">
    <location>
        <position position="1"/>
    </location>
</feature>
<accession>X0XPK9</accession>
<evidence type="ECO:0000313" key="2">
    <source>
        <dbReference type="EMBL" id="GAG26891.1"/>
    </source>
</evidence>